<organism evidence="13 14">
    <name type="scientific">Umbelopsis vinacea</name>
    <dbReference type="NCBI Taxonomy" id="44442"/>
    <lineage>
        <taxon>Eukaryota</taxon>
        <taxon>Fungi</taxon>
        <taxon>Fungi incertae sedis</taxon>
        <taxon>Mucoromycota</taxon>
        <taxon>Mucoromycotina</taxon>
        <taxon>Umbelopsidomycetes</taxon>
        <taxon>Umbelopsidales</taxon>
        <taxon>Umbelopsidaceae</taxon>
        <taxon>Umbelopsis</taxon>
    </lineage>
</organism>
<dbReference type="GO" id="GO:0016020">
    <property type="term" value="C:membrane"/>
    <property type="evidence" value="ECO:0007669"/>
    <property type="project" value="InterPro"/>
</dbReference>
<sequence length="665" mass="75902">MRAILRWRTRILIFLSTLALFIMLQGYMVPRPENITNRGNLATTYEDDFSTGTSADIDTHFQDEIIETVQQEPEPLHESYLLGSTSFISRLPKIQRQITSETADQKFERETRREAIKDGFKHAWGGYKQYAMGHDELMPVTNKPVDPFGGWGATVADSLSTMLVMELFEEFEDATHAMFLPNFSITNDKDISTFETIIRYLGGFLSAYELSGDERMLQKAEEVGKVVIDAFDTQSGLPYHRWDMGRNTFKNAWVSFAEVASVQMEFTTLTRHTGNPIYAEKAQKIIDFVSNAGVAEGLHIRGLYPYTMDVVTGKFTSSELRLAVVVSFRHCKMLNLASLSQQHRHLVRWETVLLSISSSNIYLPMDRMNNMLNCVHKESIAAMKKHMLRQTSKANLLFLHPFDTRVKLIASTMDHLSCFVPGMLAIGSKIFDEPEDLLVAKGLLETCVHMYRTSKTGLSPEKWTFHEGKAWNPKTYEPDNYWSTEKNKVANQKELDEAVSGLGNSIGKQVSALFDHWSGSFNAKEQTDSRLKGIFVSDGSYLLRPETVESLFVLYRITGDRKYQDYGWDIWLAIEEYCKTPSAYSAVRNVNFDATVANLSDYSSIHMDKMESFFFAETLKYLYLLFSPDNVISLDKFVFNTEAHPLLRRKSHLDTQVLNLDFGHA</sequence>
<protein>
    <recommendedName>
        <fullName evidence="12">alpha-1,2-Mannosidase</fullName>
        <ecNumber evidence="12">3.2.1.-</ecNumber>
    </recommendedName>
</protein>
<dbReference type="PRINTS" id="PR00747">
    <property type="entry name" value="GLYHDRLASE47"/>
</dbReference>
<name>A0A8H7PFU8_9FUNG</name>
<keyword evidence="14" id="KW-1185">Reference proteome</keyword>
<evidence type="ECO:0000256" key="9">
    <source>
        <dbReference type="ARBA" id="ARBA00048605"/>
    </source>
</evidence>
<dbReference type="GO" id="GO:0005975">
    <property type="term" value="P:carbohydrate metabolic process"/>
    <property type="evidence" value="ECO:0007669"/>
    <property type="project" value="InterPro"/>
</dbReference>
<feature type="non-terminal residue" evidence="13">
    <location>
        <position position="1"/>
    </location>
</feature>
<dbReference type="OrthoDB" id="8118055at2759"/>
<dbReference type="InterPro" id="IPR001382">
    <property type="entry name" value="Glyco_hydro_47"/>
</dbReference>
<dbReference type="SUPFAM" id="SSF48225">
    <property type="entry name" value="Seven-hairpin glycosidases"/>
    <property type="match status" value="1"/>
</dbReference>
<dbReference type="AlphaFoldDB" id="A0A8H7PFU8"/>
<evidence type="ECO:0000256" key="6">
    <source>
        <dbReference type="ARBA" id="ARBA00022837"/>
    </source>
</evidence>
<dbReference type="GO" id="GO:0036503">
    <property type="term" value="P:ERAD pathway"/>
    <property type="evidence" value="ECO:0007669"/>
    <property type="project" value="UniProtKB-ARBA"/>
</dbReference>
<evidence type="ECO:0000256" key="1">
    <source>
        <dbReference type="ARBA" id="ARBA00001913"/>
    </source>
</evidence>
<keyword evidence="4 10" id="KW-0479">Metal-binding</keyword>
<comment type="similarity">
    <text evidence="3 12">Belongs to the glycosyl hydrolase 47 family.</text>
</comment>
<dbReference type="PANTHER" id="PTHR11742">
    <property type="entry name" value="MANNOSYL-OLIGOSACCHARIDE ALPHA-1,2-MANNOSIDASE-RELATED"/>
    <property type="match status" value="1"/>
</dbReference>
<comment type="cofactor">
    <cofactor evidence="1 10">
        <name>Ca(2+)</name>
        <dbReference type="ChEBI" id="CHEBI:29108"/>
    </cofactor>
</comment>
<dbReference type="GO" id="GO:0005509">
    <property type="term" value="F:calcium ion binding"/>
    <property type="evidence" value="ECO:0007669"/>
    <property type="project" value="InterPro"/>
</dbReference>
<evidence type="ECO:0000313" key="13">
    <source>
        <dbReference type="EMBL" id="KAG2172546.1"/>
    </source>
</evidence>
<gene>
    <name evidence="13" type="ORF">INT44_002561</name>
</gene>
<dbReference type="InterPro" id="IPR036026">
    <property type="entry name" value="Seven-hairpin_glycosidases"/>
</dbReference>
<keyword evidence="12" id="KW-0326">Glycosidase</keyword>
<reference evidence="13" key="1">
    <citation type="submission" date="2020-12" db="EMBL/GenBank/DDBJ databases">
        <title>Metabolic potential, ecology and presence of endohyphal bacteria is reflected in genomic diversity of Mucoromycotina.</title>
        <authorList>
            <person name="Muszewska A."/>
            <person name="Okrasinska A."/>
            <person name="Steczkiewicz K."/>
            <person name="Drgas O."/>
            <person name="Orlowska M."/>
            <person name="Perlinska-Lenart U."/>
            <person name="Aleksandrzak-Piekarczyk T."/>
            <person name="Szatraj K."/>
            <person name="Zielenkiewicz U."/>
            <person name="Pilsyk S."/>
            <person name="Malc E."/>
            <person name="Mieczkowski P."/>
            <person name="Kruszewska J.S."/>
            <person name="Biernat P."/>
            <person name="Pawlowska J."/>
        </authorList>
    </citation>
    <scope>NUCLEOTIDE SEQUENCE</scope>
    <source>
        <strain evidence="13">WA0000051536</strain>
    </source>
</reference>
<dbReference type="InterPro" id="IPR012341">
    <property type="entry name" value="6hp_glycosidase-like_sf"/>
</dbReference>
<evidence type="ECO:0000256" key="5">
    <source>
        <dbReference type="ARBA" id="ARBA00022801"/>
    </source>
</evidence>
<evidence type="ECO:0000256" key="11">
    <source>
        <dbReference type="PIRSR" id="PIRSR601382-3"/>
    </source>
</evidence>
<dbReference type="GO" id="GO:0005783">
    <property type="term" value="C:endoplasmic reticulum"/>
    <property type="evidence" value="ECO:0007669"/>
    <property type="project" value="TreeGrafter"/>
</dbReference>
<accession>A0A8H7PFU8</accession>
<dbReference type="EC" id="3.2.1.-" evidence="12"/>
<evidence type="ECO:0000256" key="4">
    <source>
        <dbReference type="ARBA" id="ARBA00022723"/>
    </source>
</evidence>
<keyword evidence="7 11" id="KW-1015">Disulfide bond</keyword>
<evidence type="ECO:0000256" key="3">
    <source>
        <dbReference type="ARBA" id="ARBA00007658"/>
    </source>
</evidence>
<dbReference type="EMBL" id="JAEPRA010000023">
    <property type="protein sequence ID" value="KAG2172546.1"/>
    <property type="molecule type" value="Genomic_DNA"/>
</dbReference>
<keyword evidence="5 12" id="KW-0378">Hydrolase</keyword>
<comment type="catalytic activity">
    <reaction evidence="9">
        <text>N(4)-(alpha-D-Man-(1-&gt;2)-alpha-D-Man-(1-&gt;2)-alpha-D-Man-(1-&gt;3)-[alpha-D-Man-(1-&gt;2)-alpha-D-Man-(1-&gt;3)-[alpha-D-Man-(1-&gt;2)-alpha-D-Man-(1-&gt;6)]-alpha-D-Man-(1-&gt;6)]-beta-D-Man-(1-&gt;4)-beta-D-GlcNAc-(1-&gt;4)-beta-D-GlcNAc)-L-asparaginyl-[protein] (N-glucan mannose isomer 9A1,2,3B1,2,3) + 4 H2O = N(4)-(alpha-D-Man-(1-&gt;3)-[alpha-D-Man-(1-&gt;3)-[alpha-D-Man-(1-&gt;6)]-alpha-D-Man-(1-&gt;6)]-beta-D-Man-(1-&gt;4)-beta-D-GlcNAc-(1-&gt;4)-beta-D-GlcNAc)-L-asparaginyl-[protein] (N-glucan mannose isomer 5A1,2) + 4 beta-D-mannose</text>
        <dbReference type="Rhea" id="RHEA:56008"/>
        <dbReference type="Rhea" id="RHEA-COMP:14356"/>
        <dbReference type="Rhea" id="RHEA-COMP:14367"/>
        <dbReference type="ChEBI" id="CHEBI:15377"/>
        <dbReference type="ChEBI" id="CHEBI:28563"/>
        <dbReference type="ChEBI" id="CHEBI:59087"/>
        <dbReference type="ChEBI" id="CHEBI:139493"/>
        <dbReference type="EC" id="3.2.1.113"/>
    </reaction>
</comment>
<evidence type="ECO:0000256" key="8">
    <source>
        <dbReference type="ARBA" id="ARBA00047669"/>
    </source>
</evidence>
<dbReference type="InterPro" id="IPR050749">
    <property type="entry name" value="Glycosyl_Hydrolase_47"/>
</dbReference>
<evidence type="ECO:0000313" key="14">
    <source>
        <dbReference type="Proteomes" id="UP000612746"/>
    </source>
</evidence>
<dbReference type="Gene3D" id="1.50.10.10">
    <property type="match status" value="1"/>
</dbReference>
<dbReference type="GO" id="GO:0004571">
    <property type="term" value="F:mannosyl-oligosaccharide 1,2-alpha-mannosidase activity"/>
    <property type="evidence" value="ECO:0007669"/>
    <property type="project" value="UniProtKB-EC"/>
</dbReference>
<feature type="binding site" evidence="10">
    <location>
        <position position="641"/>
    </location>
    <ligand>
        <name>Ca(2+)</name>
        <dbReference type="ChEBI" id="CHEBI:29108"/>
    </ligand>
</feature>
<comment type="caution">
    <text evidence="13">The sequence shown here is derived from an EMBL/GenBank/DDBJ whole genome shotgun (WGS) entry which is preliminary data.</text>
</comment>
<dbReference type="Pfam" id="PF01532">
    <property type="entry name" value="Glyco_hydro_47"/>
    <property type="match status" value="1"/>
</dbReference>
<comment type="catalytic activity">
    <reaction evidence="8">
        <text>N(4)-(alpha-D-Man-(1-&gt;2)-alpha-D-Man-(1-&gt;2)-alpha-D-Man-(1-&gt;3)-[alpha-D-Man-(1-&gt;3)-[alpha-D-Man-(1-&gt;2)-alpha-D-Man-(1-&gt;6)]-alpha-D-Man-(1-&gt;6)]-beta-D-Man-(1-&gt;4)-beta-D-GlcNAc-(1-&gt;4)-beta-D-GlcNAc)-L-asparaginyl-[protein] (N-glucan mannose isomer 8A1,2,3B1,3) + 3 H2O = N(4)-(alpha-D-Man-(1-&gt;3)-[alpha-D-Man-(1-&gt;3)-[alpha-D-Man-(1-&gt;6)]-alpha-D-Man-(1-&gt;6)]-beta-D-Man-(1-&gt;4)-beta-D-GlcNAc-(1-&gt;4)-beta-D-GlcNAc)-L-asparaginyl-[protein] (N-glucan mannose isomer 5A1,2) + 3 beta-D-mannose</text>
        <dbReference type="Rhea" id="RHEA:56028"/>
        <dbReference type="Rhea" id="RHEA-COMP:14358"/>
        <dbReference type="Rhea" id="RHEA-COMP:14367"/>
        <dbReference type="ChEBI" id="CHEBI:15377"/>
        <dbReference type="ChEBI" id="CHEBI:28563"/>
        <dbReference type="ChEBI" id="CHEBI:59087"/>
        <dbReference type="ChEBI" id="CHEBI:60628"/>
        <dbReference type="EC" id="3.2.1.113"/>
    </reaction>
</comment>
<feature type="disulfide bond" evidence="11">
    <location>
        <begin position="418"/>
        <end position="447"/>
    </location>
</feature>
<evidence type="ECO:0000256" key="2">
    <source>
        <dbReference type="ARBA" id="ARBA00004922"/>
    </source>
</evidence>
<proteinExistence type="inferred from homology"/>
<evidence type="ECO:0000256" key="7">
    <source>
        <dbReference type="ARBA" id="ARBA00023157"/>
    </source>
</evidence>
<comment type="pathway">
    <text evidence="2">Protein modification; protein glycosylation.</text>
</comment>
<evidence type="ECO:0000256" key="12">
    <source>
        <dbReference type="RuleBase" id="RU361193"/>
    </source>
</evidence>
<dbReference type="Proteomes" id="UP000612746">
    <property type="component" value="Unassembled WGS sequence"/>
</dbReference>
<keyword evidence="6 10" id="KW-0106">Calcium</keyword>
<dbReference type="PANTHER" id="PTHR11742:SF55">
    <property type="entry name" value="ENDOPLASMIC RETICULUM MANNOSYL-OLIGOSACCHARIDE 1,2-ALPHA-MANNOSIDASE"/>
    <property type="match status" value="1"/>
</dbReference>
<evidence type="ECO:0000256" key="10">
    <source>
        <dbReference type="PIRSR" id="PIRSR601382-2"/>
    </source>
</evidence>